<keyword evidence="2" id="KW-1185">Reference proteome</keyword>
<reference evidence="1" key="1">
    <citation type="submission" date="2020-05" db="EMBL/GenBank/DDBJ databases">
        <title>WGS assembly of Panicum virgatum.</title>
        <authorList>
            <person name="Lovell J.T."/>
            <person name="Jenkins J."/>
            <person name="Shu S."/>
            <person name="Juenger T.E."/>
            <person name="Schmutz J."/>
        </authorList>
    </citation>
    <scope>NUCLEOTIDE SEQUENCE</scope>
    <source>
        <strain evidence="1">AP13</strain>
    </source>
</reference>
<gene>
    <name evidence="1" type="ORF">PVAP13_2NG169406</name>
</gene>
<evidence type="ECO:0000313" key="2">
    <source>
        <dbReference type="Proteomes" id="UP000823388"/>
    </source>
</evidence>
<dbReference type="Proteomes" id="UP000823388">
    <property type="component" value="Chromosome 2N"/>
</dbReference>
<organism evidence="1 2">
    <name type="scientific">Panicum virgatum</name>
    <name type="common">Blackwell switchgrass</name>
    <dbReference type="NCBI Taxonomy" id="38727"/>
    <lineage>
        <taxon>Eukaryota</taxon>
        <taxon>Viridiplantae</taxon>
        <taxon>Streptophyta</taxon>
        <taxon>Embryophyta</taxon>
        <taxon>Tracheophyta</taxon>
        <taxon>Spermatophyta</taxon>
        <taxon>Magnoliopsida</taxon>
        <taxon>Liliopsida</taxon>
        <taxon>Poales</taxon>
        <taxon>Poaceae</taxon>
        <taxon>PACMAD clade</taxon>
        <taxon>Panicoideae</taxon>
        <taxon>Panicodae</taxon>
        <taxon>Paniceae</taxon>
        <taxon>Panicinae</taxon>
        <taxon>Panicum</taxon>
        <taxon>Panicum sect. Hiantes</taxon>
    </lineage>
</organism>
<dbReference type="AlphaFoldDB" id="A0A8T0VS54"/>
<accession>A0A8T0VS54</accession>
<protein>
    <submittedName>
        <fullName evidence="1">Uncharacterized protein</fullName>
    </submittedName>
</protein>
<name>A0A8T0VS54_PANVG</name>
<comment type="caution">
    <text evidence="1">The sequence shown here is derived from an EMBL/GenBank/DDBJ whole genome shotgun (WGS) entry which is preliminary data.</text>
</comment>
<evidence type="ECO:0000313" key="1">
    <source>
        <dbReference type="EMBL" id="KAG2634389.1"/>
    </source>
</evidence>
<dbReference type="EMBL" id="CM029040">
    <property type="protein sequence ID" value="KAG2634389.1"/>
    <property type="molecule type" value="Genomic_DNA"/>
</dbReference>
<proteinExistence type="predicted"/>
<sequence length="67" mass="7566">MQVECRTCVAAVCARHGRRRERAARRRRALLGRAQERRGKAAPPCCCHFSLVPTQIDGVPHEEARLT</sequence>